<dbReference type="Proteomes" id="UP000789366">
    <property type="component" value="Unassembled WGS sequence"/>
</dbReference>
<evidence type="ECO:0000313" key="2">
    <source>
        <dbReference type="Proteomes" id="UP000789366"/>
    </source>
</evidence>
<evidence type="ECO:0000313" key="1">
    <source>
        <dbReference type="EMBL" id="CAG8470212.1"/>
    </source>
</evidence>
<accession>A0ACA9KF51</accession>
<organism evidence="1 2">
    <name type="scientific">Cetraspora pellucida</name>
    <dbReference type="NCBI Taxonomy" id="1433469"/>
    <lineage>
        <taxon>Eukaryota</taxon>
        <taxon>Fungi</taxon>
        <taxon>Fungi incertae sedis</taxon>
        <taxon>Mucoromycota</taxon>
        <taxon>Glomeromycotina</taxon>
        <taxon>Glomeromycetes</taxon>
        <taxon>Diversisporales</taxon>
        <taxon>Gigasporaceae</taxon>
        <taxon>Cetraspora</taxon>
    </lineage>
</organism>
<name>A0ACA9KF51_9GLOM</name>
<dbReference type="EMBL" id="CAJVPW010000936">
    <property type="protein sequence ID" value="CAG8470212.1"/>
    <property type="molecule type" value="Genomic_DNA"/>
</dbReference>
<keyword evidence="2" id="KW-1185">Reference proteome</keyword>
<sequence>MFPCGYRPDNHRSLLSYMVILVESLENGAKIDNIMNEIELKITNLLRKEKFHLKKKDTGLLNNDKKLEEEIKKNILSFAQTLILGLRFQLRPKICQKECYDSSNLIIKREIDFQHLDYNGLIGLLKEVDLPKDKNLQIVFAEISSPLITYHIDDLFCQEKQNRLFLNARVLYSVAEVKGRLIGIANAKPIKFETPHLDKCQTCQKPLLKEKAMGGKKVEFSDACYYFCSKGCIRDYERWEALERGENIEDYLKREQEKEILTQHAIKELDERNKNSNNFGSESGEN</sequence>
<protein>
    <submittedName>
        <fullName evidence="1">2846_t:CDS:1</fullName>
    </submittedName>
</protein>
<reference evidence="1" key="1">
    <citation type="submission" date="2021-06" db="EMBL/GenBank/DDBJ databases">
        <authorList>
            <person name="Kallberg Y."/>
            <person name="Tangrot J."/>
            <person name="Rosling A."/>
        </authorList>
    </citation>
    <scope>NUCLEOTIDE SEQUENCE</scope>
    <source>
        <strain evidence="1">28 12/20/2015</strain>
    </source>
</reference>
<gene>
    <name evidence="1" type="ORF">SPELUC_LOCUS1658</name>
</gene>
<proteinExistence type="predicted"/>
<comment type="caution">
    <text evidence="1">The sequence shown here is derived from an EMBL/GenBank/DDBJ whole genome shotgun (WGS) entry which is preliminary data.</text>
</comment>